<dbReference type="InterPro" id="IPR006035">
    <property type="entry name" value="Ureohydrolase"/>
</dbReference>
<comment type="similarity">
    <text evidence="4">Belongs to the arginase family.</text>
</comment>
<dbReference type="GO" id="GO:0030145">
    <property type="term" value="F:manganese ion binding"/>
    <property type="evidence" value="ECO:0007669"/>
    <property type="project" value="TreeGrafter"/>
</dbReference>
<dbReference type="SUPFAM" id="SSF52768">
    <property type="entry name" value="Arginase/deacetylase"/>
    <property type="match status" value="1"/>
</dbReference>
<evidence type="ECO:0000256" key="3">
    <source>
        <dbReference type="ARBA" id="ARBA00023211"/>
    </source>
</evidence>
<dbReference type="AlphaFoldDB" id="A0A7K1V220"/>
<keyword evidence="6" id="KW-1185">Reference proteome</keyword>
<sequence>MVSVGRVLVVPQWQGSASEGAWRLPVGARHLAGLFPGARVDVAEVAAEGSDTRGGVRNLAALTESFAVVRRALETWDDAPLLTVGGDCGIEIAPIATALAAHGRNLAVVWLDAHADLNTPRSSPSGAFHGMVLRSLLGDGPEELALGPRTRLEPAQVVLAGVRALDPEERDFIAENKIRRVSVAQLADPAALVEAVASTGASMVYIHLDLDVIDPGYLRGLSFPEPAGAEPDHIRAAIEALTARFGLAGLGITEYAPTVLSAAEDRVLARILGLP</sequence>
<dbReference type="Pfam" id="PF00491">
    <property type="entry name" value="Arginase"/>
    <property type="match status" value="1"/>
</dbReference>
<dbReference type="GO" id="GO:0004053">
    <property type="term" value="F:arginase activity"/>
    <property type="evidence" value="ECO:0007669"/>
    <property type="project" value="TreeGrafter"/>
</dbReference>
<dbReference type="PRINTS" id="PR00116">
    <property type="entry name" value="ARGINASE"/>
</dbReference>
<dbReference type="PROSITE" id="PS51409">
    <property type="entry name" value="ARGINASE_2"/>
    <property type="match status" value="1"/>
</dbReference>
<dbReference type="RefSeq" id="WP_157390177.1">
    <property type="nucleotide sequence ID" value="NZ_WRPP01000005.1"/>
</dbReference>
<keyword evidence="2" id="KW-0378">Hydrolase</keyword>
<proteinExistence type="inferred from homology"/>
<dbReference type="PANTHER" id="PTHR43782:SF3">
    <property type="entry name" value="ARGINASE"/>
    <property type="match status" value="1"/>
</dbReference>
<dbReference type="Gene3D" id="3.40.800.10">
    <property type="entry name" value="Ureohydrolase domain"/>
    <property type="match status" value="1"/>
</dbReference>
<evidence type="ECO:0000256" key="2">
    <source>
        <dbReference type="ARBA" id="ARBA00022801"/>
    </source>
</evidence>
<evidence type="ECO:0000256" key="1">
    <source>
        <dbReference type="ARBA" id="ARBA00022723"/>
    </source>
</evidence>
<evidence type="ECO:0000256" key="4">
    <source>
        <dbReference type="PROSITE-ProRule" id="PRU00742"/>
    </source>
</evidence>
<reference evidence="5 6" key="1">
    <citation type="submission" date="2019-12" db="EMBL/GenBank/DDBJ databases">
        <title>Nocardia sp. nov. ET3-3 isolated from soil.</title>
        <authorList>
            <person name="Kanchanasin P."/>
            <person name="Tanasupawat S."/>
            <person name="Yuki M."/>
            <person name="Kudo T."/>
        </authorList>
    </citation>
    <scope>NUCLEOTIDE SEQUENCE [LARGE SCALE GENOMIC DNA]</scope>
    <source>
        <strain evidence="5 6">ET3-3</strain>
    </source>
</reference>
<gene>
    <name evidence="5" type="ORF">GPX89_25370</name>
</gene>
<dbReference type="GO" id="GO:0005829">
    <property type="term" value="C:cytosol"/>
    <property type="evidence" value="ECO:0007669"/>
    <property type="project" value="TreeGrafter"/>
</dbReference>
<name>A0A7K1V220_9NOCA</name>
<dbReference type="InterPro" id="IPR023696">
    <property type="entry name" value="Ureohydrolase_dom_sf"/>
</dbReference>
<dbReference type="EMBL" id="WRPP01000005">
    <property type="protein sequence ID" value="MVU80567.1"/>
    <property type="molecule type" value="Genomic_DNA"/>
</dbReference>
<evidence type="ECO:0000313" key="6">
    <source>
        <dbReference type="Proteomes" id="UP000466794"/>
    </source>
</evidence>
<keyword evidence="3" id="KW-0464">Manganese</keyword>
<organism evidence="5 6">
    <name type="scientific">Nocardia terrae</name>
    <dbReference type="NCBI Taxonomy" id="2675851"/>
    <lineage>
        <taxon>Bacteria</taxon>
        <taxon>Bacillati</taxon>
        <taxon>Actinomycetota</taxon>
        <taxon>Actinomycetes</taxon>
        <taxon>Mycobacteriales</taxon>
        <taxon>Nocardiaceae</taxon>
        <taxon>Nocardia</taxon>
    </lineage>
</organism>
<protein>
    <submittedName>
        <fullName evidence="5">Arginase family protein</fullName>
    </submittedName>
</protein>
<evidence type="ECO:0000313" key="5">
    <source>
        <dbReference type="EMBL" id="MVU80567.1"/>
    </source>
</evidence>
<keyword evidence="1" id="KW-0479">Metal-binding</keyword>
<comment type="caution">
    <text evidence="5">The sequence shown here is derived from an EMBL/GenBank/DDBJ whole genome shotgun (WGS) entry which is preliminary data.</text>
</comment>
<dbReference type="CDD" id="cd09999">
    <property type="entry name" value="Arginase-like_1"/>
    <property type="match status" value="1"/>
</dbReference>
<accession>A0A7K1V220</accession>
<dbReference type="Proteomes" id="UP000466794">
    <property type="component" value="Unassembled WGS sequence"/>
</dbReference>
<dbReference type="PANTHER" id="PTHR43782">
    <property type="entry name" value="ARGINASE"/>
    <property type="match status" value="1"/>
</dbReference>